<organism evidence="1 2">
    <name type="scientific">Loktanella salsilacus</name>
    <dbReference type="NCBI Taxonomy" id="195913"/>
    <lineage>
        <taxon>Bacteria</taxon>
        <taxon>Pseudomonadati</taxon>
        <taxon>Pseudomonadota</taxon>
        <taxon>Alphaproteobacteria</taxon>
        <taxon>Rhodobacterales</taxon>
        <taxon>Roseobacteraceae</taxon>
        <taxon>Loktanella</taxon>
    </lineage>
</organism>
<dbReference type="Proteomes" id="UP000199550">
    <property type="component" value="Unassembled WGS sequence"/>
</dbReference>
<gene>
    <name evidence="1" type="ORF">SAMN04488004_106135</name>
</gene>
<reference evidence="1 2" key="1">
    <citation type="submission" date="2016-10" db="EMBL/GenBank/DDBJ databases">
        <authorList>
            <person name="de Groot N.N."/>
        </authorList>
    </citation>
    <scope>NUCLEOTIDE SEQUENCE [LARGE SCALE GENOMIC DNA]</scope>
    <source>
        <strain evidence="1 2">DSM 16199</strain>
    </source>
</reference>
<dbReference type="InterPro" id="IPR038666">
    <property type="entry name" value="SSP1_head-tail_sf"/>
</dbReference>
<dbReference type="OrthoDB" id="7570189at2"/>
<keyword evidence="2" id="KW-1185">Reference proteome</keyword>
<proteinExistence type="predicted"/>
<protein>
    <submittedName>
        <fullName evidence="1">Head-tail adaptor</fullName>
    </submittedName>
</protein>
<evidence type="ECO:0000313" key="2">
    <source>
        <dbReference type="Proteomes" id="UP000199550"/>
    </source>
</evidence>
<dbReference type="AlphaFoldDB" id="A0A1I4EBB3"/>
<dbReference type="Pfam" id="PF05521">
    <property type="entry name" value="Phage_HCP"/>
    <property type="match status" value="1"/>
</dbReference>
<dbReference type="InterPro" id="IPR008767">
    <property type="entry name" value="Phage_SPP1_head-tail_adaptor"/>
</dbReference>
<sequence>MTLPVLNRKLVLEAAQRTPDLAGGFATSWQPLGTLWVEIKAGNGAARGANALQLSRVPLKITVRAAQAGSDARPIAGQRFREGSRVYAILAVTEQDSRARYLVCHAAEEVAR</sequence>
<dbReference type="RefSeq" id="WP_090187548.1">
    <property type="nucleotide sequence ID" value="NZ_FOTF01000006.1"/>
</dbReference>
<evidence type="ECO:0000313" key="1">
    <source>
        <dbReference type="EMBL" id="SFL02563.1"/>
    </source>
</evidence>
<dbReference type="Gene3D" id="2.40.10.270">
    <property type="entry name" value="Bacteriophage SPP1 head-tail adaptor protein"/>
    <property type="match status" value="1"/>
</dbReference>
<name>A0A1I4EBB3_9RHOB</name>
<dbReference type="STRING" id="195913.SAMN04488004_106135"/>
<accession>A0A1I4EBB3</accession>
<dbReference type="EMBL" id="FOTF01000006">
    <property type="protein sequence ID" value="SFL02563.1"/>
    <property type="molecule type" value="Genomic_DNA"/>
</dbReference>